<evidence type="ECO:0000256" key="5">
    <source>
        <dbReference type="ARBA" id="ARBA00037974"/>
    </source>
</evidence>
<dbReference type="CDD" id="cd00609">
    <property type="entry name" value="AAT_like"/>
    <property type="match status" value="1"/>
</dbReference>
<dbReference type="SUPFAM" id="SSF53383">
    <property type="entry name" value="PLP-dependent transferases"/>
    <property type="match status" value="1"/>
</dbReference>
<dbReference type="Proteomes" id="UP001589747">
    <property type="component" value="Unassembled WGS sequence"/>
</dbReference>
<keyword evidence="8" id="KW-1185">Reference proteome</keyword>
<dbReference type="GO" id="GO:0047804">
    <property type="term" value="F:cysteine-S-conjugate beta-lyase activity"/>
    <property type="evidence" value="ECO:0007669"/>
    <property type="project" value="UniProtKB-EC"/>
</dbReference>
<evidence type="ECO:0000313" key="8">
    <source>
        <dbReference type="Proteomes" id="UP001589747"/>
    </source>
</evidence>
<dbReference type="EMBL" id="JBHMDO010000025">
    <property type="protein sequence ID" value="MFB9327402.1"/>
    <property type="molecule type" value="Genomic_DNA"/>
</dbReference>
<proteinExistence type="inferred from homology"/>
<dbReference type="InterPro" id="IPR027619">
    <property type="entry name" value="C-S_lyase_PatB-like"/>
</dbReference>
<evidence type="ECO:0000256" key="1">
    <source>
        <dbReference type="ARBA" id="ARBA00001933"/>
    </source>
</evidence>
<keyword evidence="3" id="KW-0663">Pyridoxal phosphate</keyword>
<dbReference type="InterPro" id="IPR004839">
    <property type="entry name" value="Aminotransferase_I/II_large"/>
</dbReference>
<comment type="cofactor">
    <cofactor evidence="1">
        <name>pyridoxal 5'-phosphate</name>
        <dbReference type="ChEBI" id="CHEBI:597326"/>
    </cofactor>
</comment>
<evidence type="ECO:0000256" key="2">
    <source>
        <dbReference type="ARBA" id="ARBA00012224"/>
    </source>
</evidence>
<sequence length="395" mass="45020">MAHQYDFDRRIDRTGKGTYKWDQSEKLFGRPDILPLWVADMDFEPPQEVVEAIVDRAKEGIYGYTIRTEAYYEAIAGWMSRRHGWDVKHEWITSSPGVVPALSLIVMAFTEPGDGVILQSPVYYPFYDVIKMNGRKVLDNALILKEERFEIDFELLEEQAKEAKLMLLCSPHNPGGRVWTREELTRIGEICLKHGVLIVADEIHHDLVFSGHKHTAFASISEAFAQQSFTCVATSKTFNLAGLQAASVIIPNAELRRKYNYLLKTLSIHMESFFGQTAVVAAYDHGDEWLDQLLVYLEGNRDFLIDYISRELPHVKPMKPEGTYMVWLDCREISEKPQELKRLMFERAGVAFSEGSVFGDQGQGYLRVNLACPRSLLAEALEKFTQAVRESVAAN</sequence>
<dbReference type="Gene3D" id="3.40.640.10">
    <property type="entry name" value="Type I PLP-dependent aspartate aminotransferase-like (Major domain)"/>
    <property type="match status" value="1"/>
</dbReference>
<dbReference type="InterPro" id="IPR015421">
    <property type="entry name" value="PyrdxlP-dep_Trfase_major"/>
</dbReference>
<dbReference type="InterPro" id="IPR015424">
    <property type="entry name" value="PyrdxlP-dep_Trfase"/>
</dbReference>
<name>A0ABV5KQ95_9BACL</name>
<dbReference type="RefSeq" id="WP_377495660.1">
    <property type="nucleotide sequence ID" value="NZ_JBHMDO010000025.1"/>
</dbReference>
<dbReference type="NCBIfam" id="TIGR04350">
    <property type="entry name" value="C_S_lyase_PatB"/>
    <property type="match status" value="1"/>
</dbReference>
<reference evidence="7 8" key="1">
    <citation type="submission" date="2024-09" db="EMBL/GenBank/DDBJ databases">
        <authorList>
            <person name="Sun Q."/>
            <person name="Mori K."/>
        </authorList>
    </citation>
    <scope>NUCLEOTIDE SEQUENCE [LARGE SCALE GENOMIC DNA]</scope>
    <source>
        <strain evidence="7 8">TISTR 2452</strain>
    </source>
</reference>
<feature type="domain" description="Aminotransferase class I/classII large" evidence="6">
    <location>
        <begin position="32"/>
        <end position="383"/>
    </location>
</feature>
<accession>A0ABV5KQ95</accession>
<organism evidence="7 8">
    <name type="scientific">Paenibacillus aurantiacus</name>
    <dbReference type="NCBI Taxonomy" id="1936118"/>
    <lineage>
        <taxon>Bacteria</taxon>
        <taxon>Bacillati</taxon>
        <taxon>Bacillota</taxon>
        <taxon>Bacilli</taxon>
        <taxon>Bacillales</taxon>
        <taxon>Paenibacillaceae</taxon>
        <taxon>Paenibacillus</taxon>
    </lineage>
</organism>
<dbReference type="Pfam" id="PF00155">
    <property type="entry name" value="Aminotran_1_2"/>
    <property type="match status" value="1"/>
</dbReference>
<keyword evidence="4 7" id="KW-0456">Lyase</keyword>
<evidence type="ECO:0000256" key="4">
    <source>
        <dbReference type="ARBA" id="ARBA00023239"/>
    </source>
</evidence>
<dbReference type="PANTHER" id="PTHR43525:SF1">
    <property type="entry name" value="PROTEIN MALY"/>
    <property type="match status" value="1"/>
</dbReference>
<comment type="caution">
    <text evidence="7">The sequence shown here is derived from an EMBL/GenBank/DDBJ whole genome shotgun (WGS) entry which is preliminary data.</text>
</comment>
<evidence type="ECO:0000256" key="3">
    <source>
        <dbReference type="ARBA" id="ARBA00022898"/>
    </source>
</evidence>
<protein>
    <recommendedName>
        <fullName evidence="2">cysteine-S-conjugate beta-lyase</fullName>
        <ecNumber evidence="2">4.4.1.13</ecNumber>
    </recommendedName>
</protein>
<dbReference type="InterPro" id="IPR015422">
    <property type="entry name" value="PyrdxlP-dep_Trfase_small"/>
</dbReference>
<dbReference type="PANTHER" id="PTHR43525">
    <property type="entry name" value="PROTEIN MALY"/>
    <property type="match status" value="1"/>
</dbReference>
<dbReference type="InterPro" id="IPR051798">
    <property type="entry name" value="Class-II_PLP-Dep_Aminotrans"/>
</dbReference>
<comment type="similarity">
    <text evidence="5">Belongs to the class-II pyridoxal-phosphate-dependent aminotransferase family. MalY/PatB cystathionine beta-lyase subfamily.</text>
</comment>
<dbReference type="EC" id="4.4.1.13" evidence="2"/>
<dbReference type="Gene3D" id="3.90.1150.10">
    <property type="entry name" value="Aspartate Aminotransferase, domain 1"/>
    <property type="match status" value="1"/>
</dbReference>
<gene>
    <name evidence="7" type="ORF">ACFFSY_15850</name>
</gene>
<evidence type="ECO:0000313" key="7">
    <source>
        <dbReference type="EMBL" id="MFB9327402.1"/>
    </source>
</evidence>
<evidence type="ECO:0000259" key="6">
    <source>
        <dbReference type="Pfam" id="PF00155"/>
    </source>
</evidence>